<dbReference type="RefSeq" id="WP_143175296.1">
    <property type="nucleotide sequence ID" value="NZ_FRCS01000005.1"/>
</dbReference>
<name>A0A1M7QT92_9ACTN</name>
<reference evidence="2 3" key="1">
    <citation type="submission" date="2016-11" db="EMBL/GenBank/DDBJ databases">
        <authorList>
            <person name="Jaros S."/>
            <person name="Januszkiewicz K."/>
            <person name="Wedrychowicz H."/>
        </authorList>
    </citation>
    <scope>NUCLEOTIDE SEQUENCE [LARGE SCALE GENOMIC DNA]</scope>
    <source>
        <strain evidence="2 3">DSM 46144</strain>
    </source>
</reference>
<dbReference type="EMBL" id="FRCS01000005">
    <property type="protein sequence ID" value="SHN34881.1"/>
    <property type="molecule type" value="Genomic_DNA"/>
</dbReference>
<dbReference type="Pfam" id="PF00561">
    <property type="entry name" value="Abhydrolase_1"/>
    <property type="match status" value="1"/>
</dbReference>
<dbReference type="PANTHER" id="PTHR43798">
    <property type="entry name" value="MONOACYLGLYCEROL LIPASE"/>
    <property type="match status" value="1"/>
</dbReference>
<gene>
    <name evidence="2" type="ORF">SAMN05443668_105320</name>
</gene>
<evidence type="ECO:0000313" key="3">
    <source>
        <dbReference type="Proteomes" id="UP000184440"/>
    </source>
</evidence>
<dbReference type="GO" id="GO:0016020">
    <property type="term" value="C:membrane"/>
    <property type="evidence" value="ECO:0007669"/>
    <property type="project" value="TreeGrafter"/>
</dbReference>
<protein>
    <submittedName>
        <fullName evidence="2">Pimeloyl-ACP methyl ester carboxylesterase</fullName>
    </submittedName>
</protein>
<dbReference type="GO" id="GO:0003824">
    <property type="term" value="F:catalytic activity"/>
    <property type="evidence" value="ECO:0007669"/>
    <property type="project" value="UniProtKB-ARBA"/>
</dbReference>
<dbReference type="SUPFAM" id="SSF53474">
    <property type="entry name" value="alpha/beta-Hydrolases"/>
    <property type="match status" value="1"/>
</dbReference>
<dbReference type="AlphaFoldDB" id="A0A1M7QT92"/>
<proteinExistence type="predicted"/>
<dbReference type="InterPro" id="IPR050266">
    <property type="entry name" value="AB_hydrolase_sf"/>
</dbReference>
<evidence type="ECO:0000313" key="2">
    <source>
        <dbReference type="EMBL" id="SHN34881.1"/>
    </source>
</evidence>
<dbReference type="PRINTS" id="PR00111">
    <property type="entry name" value="ABHYDROLASE"/>
</dbReference>
<accession>A0A1M7QT92</accession>
<evidence type="ECO:0000259" key="1">
    <source>
        <dbReference type="Pfam" id="PF00561"/>
    </source>
</evidence>
<organism evidence="2 3">
    <name type="scientific">Cryptosporangium aurantiacum</name>
    <dbReference type="NCBI Taxonomy" id="134849"/>
    <lineage>
        <taxon>Bacteria</taxon>
        <taxon>Bacillati</taxon>
        <taxon>Actinomycetota</taxon>
        <taxon>Actinomycetes</taxon>
        <taxon>Cryptosporangiales</taxon>
        <taxon>Cryptosporangiaceae</taxon>
        <taxon>Cryptosporangium</taxon>
    </lineage>
</organism>
<dbReference type="OrthoDB" id="3371334at2"/>
<dbReference type="STRING" id="134849.SAMN05443668_105320"/>
<dbReference type="InterPro" id="IPR029058">
    <property type="entry name" value="AB_hydrolase_fold"/>
</dbReference>
<sequence>MTRDRVLADLPATDQRIDVGGTPTAVLTAGTGPPVVLLHGPGEFAPLWLRVLPGLAADHRVIAPDLPGHGASPVQAPDVLRWLDSLVAVTCDVPPALVGRATGGALAARFAAAHPDRVRALVLVDTLGLAPFDPQPRFADALGRFLAAPGPRTYERLMQLCAYDLQRIEDGLGPTWDALCDYAIDRAGTASVQAAAGASLGEFGHRLLEPETLERIAAPTTLVWGRHDMATPVAVAEAASRKYGWPLHVIEDAADDPPLETPDAFLDVVRPLLGRASNGSGHPAQR</sequence>
<dbReference type="Gene3D" id="3.40.50.1820">
    <property type="entry name" value="alpha/beta hydrolase"/>
    <property type="match status" value="1"/>
</dbReference>
<keyword evidence="3" id="KW-1185">Reference proteome</keyword>
<feature type="domain" description="AB hydrolase-1" evidence="1">
    <location>
        <begin position="33"/>
        <end position="246"/>
    </location>
</feature>
<dbReference type="InterPro" id="IPR000073">
    <property type="entry name" value="AB_hydrolase_1"/>
</dbReference>
<dbReference type="Proteomes" id="UP000184440">
    <property type="component" value="Unassembled WGS sequence"/>
</dbReference>
<dbReference type="PANTHER" id="PTHR43798:SF33">
    <property type="entry name" value="HYDROLASE, PUTATIVE (AFU_ORTHOLOGUE AFUA_2G14860)-RELATED"/>
    <property type="match status" value="1"/>
</dbReference>